<evidence type="ECO:0000313" key="2">
    <source>
        <dbReference type="EMBL" id="RTR22412.1"/>
    </source>
</evidence>
<gene>
    <name evidence="2" type="ORF">EJ903_06175</name>
</gene>
<dbReference type="InterPro" id="IPR025961">
    <property type="entry name" value="Metal_resist"/>
</dbReference>
<reference evidence="2 3" key="1">
    <citation type="submission" date="2018-12" db="EMBL/GenBank/DDBJ databases">
        <authorList>
            <person name="Yang Y."/>
        </authorList>
    </citation>
    <scope>NUCLEOTIDE SEQUENCE [LARGE SCALE GENOMIC DNA]</scope>
    <source>
        <strain evidence="2 3">L-25-5w-1</strain>
    </source>
</reference>
<keyword evidence="1" id="KW-1133">Transmembrane helix</keyword>
<keyword evidence="1" id="KW-0812">Transmembrane</keyword>
<comment type="caution">
    <text evidence="2">The sequence shown here is derived from an EMBL/GenBank/DDBJ whole genome shotgun (WGS) entry which is preliminary data.</text>
</comment>
<dbReference type="RefSeq" id="WP_126613180.1">
    <property type="nucleotide sequence ID" value="NZ_JBHUCY010000053.1"/>
</dbReference>
<dbReference type="EMBL" id="RXMA01000004">
    <property type="protein sequence ID" value="RTR22412.1"/>
    <property type="molecule type" value="Genomic_DNA"/>
</dbReference>
<sequence>MTPTARRRWPWYLLIGSLAVNMLAGGFVVAHALRPPPPSPEQAIVRFIDDVTQRLSPEDAAILRRALDDARPLFVRMHAARTDFGARLRTELIASPFDPERIRALFDSSRAADDAVRAEIESRVVETIKRLSPQGRLGLAEGHGH</sequence>
<evidence type="ECO:0000313" key="3">
    <source>
        <dbReference type="Proteomes" id="UP000277007"/>
    </source>
</evidence>
<name>A0A3S0RAL5_9PROT</name>
<keyword evidence="3" id="KW-1185">Reference proteome</keyword>
<dbReference type="OrthoDB" id="7304508at2"/>
<dbReference type="Pfam" id="PF13801">
    <property type="entry name" value="Metal_resist"/>
    <property type="match status" value="1"/>
</dbReference>
<protein>
    <submittedName>
        <fullName evidence="2">Periplasmic heavy metal sensor</fullName>
    </submittedName>
</protein>
<proteinExistence type="predicted"/>
<dbReference type="Proteomes" id="UP000277007">
    <property type="component" value="Unassembled WGS sequence"/>
</dbReference>
<dbReference type="AlphaFoldDB" id="A0A3S0RAL5"/>
<keyword evidence="1" id="KW-0472">Membrane</keyword>
<accession>A0A3S0RAL5</accession>
<organism evidence="2 3">
    <name type="scientific">Azospirillum griseum</name>
    <dbReference type="NCBI Taxonomy" id="2496639"/>
    <lineage>
        <taxon>Bacteria</taxon>
        <taxon>Pseudomonadati</taxon>
        <taxon>Pseudomonadota</taxon>
        <taxon>Alphaproteobacteria</taxon>
        <taxon>Rhodospirillales</taxon>
        <taxon>Azospirillaceae</taxon>
        <taxon>Azospirillum</taxon>
    </lineage>
</organism>
<feature type="transmembrane region" description="Helical" evidence="1">
    <location>
        <begin position="12"/>
        <end position="33"/>
    </location>
</feature>
<evidence type="ECO:0000256" key="1">
    <source>
        <dbReference type="SAM" id="Phobius"/>
    </source>
</evidence>